<evidence type="ECO:0008006" key="3">
    <source>
        <dbReference type="Google" id="ProtNLM"/>
    </source>
</evidence>
<protein>
    <recommendedName>
        <fullName evidence="3">Abasic site processing protein</fullName>
    </recommendedName>
</protein>
<gene>
    <name evidence="1" type="ORF">SAMN05216551_109183</name>
</gene>
<evidence type="ECO:0000313" key="1">
    <source>
        <dbReference type="EMBL" id="SDV49841.1"/>
    </source>
</evidence>
<proteinExistence type="predicted"/>
<dbReference type="EMBL" id="FNLO01000009">
    <property type="protein sequence ID" value="SDV49841.1"/>
    <property type="molecule type" value="Genomic_DNA"/>
</dbReference>
<reference evidence="2" key="1">
    <citation type="submission" date="2016-09" db="EMBL/GenBank/DDBJ databases">
        <authorList>
            <person name="Varghese N."/>
            <person name="Submissions S."/>
        </authorList>
    </citation>
    <scope>NUCLEOTIDE SEQUENCE [LARGE SCALE GENOMIC DNA]</scope>
    <source>
        <strain evidence="2">JS23</strain>
    </source>
</reference>
<dbReference type="Proteomes" id="UP000243719">
    <property type="component" value="Unassembled WGS sequence"/>
</dbReference>
<dbReference type="AlphaFoldDB" id="A0A1H2PT72"/>
<organism evidence="1 2">
    <name type="scientific">Chitinasiproducens palmae</name>
    <dbReference type="NCBI Taxonomy" id="1770053"/>
    <lineage>
        <taxon>Bacteria</taxon>
        <taxon>Pseudomonadati</taxon>
        <taxon>Pseudomonadota</taxon>
        <taxon>Betaproteobacteria</taxon>
        <taxon>Burkholderiales</taxon>
        <taxon>Burkholderiaceae</taxon>
        <taxon>Chitinasiproducens</taxon>
    </lineage>
</organism>
<evidence type="ECO:0000313" key="2">
    <source>
        <dbReference type="Proteomes" id="UP000243719"/>
    </source>
</evidence>
<sequence length="72" mass="7993">MCGRFSRARMGVDYVEPLMTDGRDPRGSAHLDLFRPSWNISPGTKQPVLKTDGLTWKGGASGLSGRWRAKCR</sequence>
<keyword evidence="2" id="KW-1185">Reference proteome</keyword>
<name>A0A1H2PT72_9BURK</name>
<accession>A0A1H2PT72</accession>
<dbReference type="STRING" id="1770053.SAMN05216551_109183"/>